<dbReference type="Pfam" id="PF02275">
    <property type="entry name" value="CBAH"/>
    <property type="match status" value="1"/>
</dbReference>
<name>A0A0H3AFM0_VIBC3</name>
<dbReference type="PATRIC" id="fig|345073.21.peg.3631"/>
<evidence type="ECO:0000256" key="2">
    <source>
        <dbReference type="ARBA" id="ARBA00022801"/>
    </source>
</evidence>
<dbReference type="EMBL" id="CP000626">
    <property type="protein sequence ID" value="ABQ18661.1"/>
    <property type="molecule type" value="Genomic_DNA"/>
</dbReference>
<feature type="domain" description="Choloylglycine hydrolase/NAAA C-terminal" evidence="4">
    <location>
        <begin position="34"/>
        <end position="321"/>
    </location>
</feature>
<organism evidence="5 6">
    <name type="scientific">Vibrio cholerae serotype O1 (strain ATCC 39541 / Classical Ogawa 395 / O395)</name>
    <dbReference type="NCBI Taxonomy" id="345073"/>
    <lineage>
        <taxon>Bacteria</taxon>
        <taxon>Pseudomonadati</taxon>
        <taxon>Pseudomonadota</taxon>
        <taxon>Gammaproteobacteria</taxon>
        <taxon>Vibrionales</taxon>
        <taxon>Vibrionaceae</taxon>
        <taxon>Vibrio</taxon>
    </lineage>
</organism>
<evidence type="ECO:0000259" key="4">
    <source>
        <dbReference type="Pfam" id="PF02275"/>
    </source>
</evidence>
<dbReference type="KEGG" id="vco:VC0395_0360"/>
<dbReference type="eggNOG" id="COG3049">
    <property type="taxonomic scope" value="Bacteria"/>
</dbReference>
<evidence type="ECO:0000313" key="5">
    <source>
        <dbReference type="EMBL" id="ABQ18661.1"/>
    </source>
</evidence>
<accession>A0A0H3AFM0</accession>
<dbReference type="InterPro" id="IPR029132">
    <property type="entry name" value="CBAH/NAAA_C"/>
</dbReference>
<keyword evidence="3" id="KW-0732">Signal</keyword>
<feature type="signal peptide" evidence="3">
    <location>
        <begin position="1"/>
        <end position="33"/>
    </location>
</feature>
<reference evidence="5 6" key="1">
    <citation type="submission" date="2007-03" db="EMBL/GenBank/DDBJ databases">
        <authorList>
            <person name="Heidelberg J."/>
        </authorList>
    </citation>
    <scope>NUCLEOTIDE SEQUENCE [LARGE SCALE GENOMIC DNA]</scope>
    <source>
        <strain evidence="6">ATCC 39541 / Classical Ogawa 395 / O395</strain>
    </source>
</reference>
<proteinExistence type="inferred from homology"/>
<dbReference type="InterPro" id="IPR029055">
    <property type="entry name" value="Ntn_hydrolases_N"/>
</dbReference>
<keyword evidence="2 5" id="KW-0378">Hydrolase</keyword>
<sequence>MKMKHMKPYTTMKTVLSTLAIALAFGPLHNAQACTRILYETGNQSYISGRSMDWADPSAATALWVFPKGMKRDGTVGDNPIKWSAKYGSIIVSFYDAGTADGMNEKGLVANMLYLKEAKWGDATKAGKPTLTAGAWAQYFLDNYATVEEAVTAMANPPFTIIAPSLPNGDAAALHLSISDVNGDSAIFEYIDGKLVIHHGSQYKVMTNSPTFDQQLALNTYWQQIGGSKFLPGTINAADRFVRASYALSASPKYRDNDLALASVFSQIRAVSVPLGITDPDRPNLAMTLWRTFADHTAKIYYFESAVFPAVSWLDMSKVDLTEGAAPKVVRVERGQPLAGELSAALKPAEPFKWLGAE</sequence>
<dbReference type="SUPFAM" id="SSF56235">
    <property type="entry name" value="N-terminal nucleophile aminohydrolases (Ntn hydrolases)"/>
    <property type="match status" value="1"/>
</dbReference>
<dbReference type="KEGG" id="vcr:VC395_A0901"/>
<dbReference type="Gene3D" id="3.60.60.10">
    <property type="entry name" value="Penicillin V Acylase, Chain A"/>
    <property type="match status" value="1"/>
</dbReference>
<protein>
    <submittedName>
        <fullName evidence="5">Hydrolase</fullName>
    </submittedName>
</protein>
<evidence type="ECO:0000313" key="6">
    <source>
        <dbReference type="Proteomes" id="UP000000249"/>
    </source>
</evidence>
<dbReference type="RefSeq" id="WP_000782346.1">
    <property type="nucleotide sequence ID" value="NC_009456.1"/>
</dbReference>
<dbReference type="CDD" id="cd01902">
    <property type="entry name" value="Ntn_CGH"/>
    <property type="match status" value="1"/>
</dbReference>
<evidence type="ECO:0000256" key="1">
    <source>
        <dbReference type="ARBA" id="ARBA00006625"/>
    </source>
</evidence>
<feature type="chain" id="PRO_5030008084" evidence="3">
    <location>
        <begin position="34"/>
        <end position="358"/>
    </location>
</feature>
<dbReference type="OrthoDB" id="1265391at2"/>
<gene>
    <name evidence="5" type="ordered locus">VC0395_0360</name>
</gene>
<dbReference type="Proteomes" id="UP000000249">
    <property type="component" value="Chromosome 2"/>
</dbReference>
<dbReference type="InterPro" id="IPR052193">
    <property type="entry name" value="Peptidase_C59"/>
</dbReference>
<comment type="similarity">
    <text evidence="1">Belongs to the peptidase C59 family.</text>
</comment>
<dbReference type="AlphaFoldDB" id="A0A0H3AFM0"/>
<dbReference type="PANTHER" id="PTHR35527:SF2">
    <property type="entry name" value="HYDROLASE"/>
    <property type="match status" value="1"/>
</dbReference>
<dbReference type="PANTHER" id="PTHR35527">
    <property type="entry name" value="CHOLOYLGLYCINE HYDROLASE"/>
    <property type="match status" value="1"/>
</dbReference>
<dbReference type="SMR" id="A0A0H3AFM0"/>
<dbReference type="GO" id="GO:0016787">
    <property type="term" value="F:hydrolase activity"/>
    <property type="evidence" value="ECO:0007669"/>
    <property type="project" value="UniProtKB-KW"/>
</dbReference>
<evidence type="ECO:0000256" key="3">
    <source>
        <dbReference type="SAM" id="SignalP"/>
    </source>
</evidence>